<comment type="caution">
    <text evidence="6">The sequence shown here is derived from an EMBL/GenBank/DDBJ whole genome shotgun (WGS) entry which is preliminary data.</text>
</comment>
<dbReference type="NCBIfam" id="NF003593">
    <property type="entry name" value="PRK05255.1-1"/>
    <property type="match status" value="1"/>
</dbReference>
<dbReference type="PANTHER" id="PTHR38101:SF1">
    <property type="entry name" value="UPF0307 PROTEIN YJGA"/>
    <property type="match status" value="1"/>
</dbReference>
<comment type="function">
    <text evidence="5">Member of a network of 50S ribosomal subunit biogenesis factors which assembles along the 30S-50S interface, preventing incorrect 23S rRNA structures from forming. Promotes peptidyl transferase center (PTC) maturation.</text>
</comment>
<accession>A0A1T2KSQ4</accession>
<dbReference type="Gene3D" id="1.10.60.30">
    <property type="entry name" value="PSPTO4464-like domains"/>
    <property type="match status" value="2"/>
</dbReference>
<protein>
    <recommendedName>
        <fullName evidence="5">Dual-action ribosomal maturation protein DarP</fullName>
    </recommendedName>
    <alternativeName>
        <fullName evidence="5">Large ribosomal subunit assembly factor DarP</fullName>
    </alternativeName>
</protein>
<dbReference type="HAMAP" id="MF_00765">
    <property type="entry name" value="DarP"/>
    <property type="match status" value="1"/>
</dbReference>
<dbReference type="Proteomes" id="UP000190896">
    <property type="component" value="Unassembled WGS sequence"/>
</dbReference>
<dbReference type="GO" id="GO:0043022">
    <property type="term" value="F:ribosome binding"/>
    <property type="evidence" value="ECO:0007669"/>
    <property type="project" value="UniProtKB-UniRule"/>
</dbReference>
<dbReference type="InterPro" id="IPR023153">
    <property type="entry name" value="DarP_sf"/>
</dbReference>
<name>A0A1T2KSQ4_9GAMM</name>
<comment type="similarity">
    <text evidence="5">Belongs to the DarP family.</text>
</comment>
<comment type="subcellular location">
    <subcellularLocation>
        <location evidence="5">Cytoplasm</location>
    </subcellularLocation>
    <text evidence="5">Associates with late stage pre-50S ribosomal subunits.</text>
</comment>
<keyword evidence="1 5" id="KW-0963">Cytoplasm</keyword>
<dbReference type="GO" id="GO:0019843">
    <property type="term" value="F:rRNA binding"/>
    <property type="evidence" value="ECO:0007669"/>
    <property type="project" value="UniProtKB-UniRule"/>
</dbReference>
<keyword evidence="3 5" id="KW-0699">rRNA-binding</keyword>
<evidence type="ECO:0000256" key="3">
    <source>
        <dbReference type="ARBA" id="ARBA00022730"/>
    </source>
</evidence>
<keyword evidence="4 5" id="KW-0694">RNA-binding</keyword>
<dbReference type="InterPro" id="IPR006839">
    <property type="entry name" value="DarP"/>
</dbReference>
<dbReference type="AlphaFoldDB" id="A0A1T2KSQ4"/>
<evidence type="ECO:0000256" key="5">
    <source>
        <dbReference type="HAMAP-Rule" id="MF_00765"/>
    </source>
</evidence>
<dbReference type="PANTHER" id="PTHR38101">
    <property type="entry name" value="UPF0307 PROTEIN YJGA"/>
    <property type="match status" value="1"/>
</dbReference>
<proteinExistence type="inferred from homology"/>
<dbReference type="PIRSF" id="PIRSF016183">
    <property type="entry name" value="UCP016183"/>
    <property type="match status" value="1"/>
</dbReference>
<keyword evidence="7" id="KW-1185">Reference proteome</keyword>
<dbReference type="CDD" id="cd16331">
    <property type="entry name" value="YjgA-like"/>
    <property type="match status" value="1"/>
</dbReference>
<gene>
    <name evidence="5" type="primary">darP</name>
    <name evidence="6" type="ORF">BOW51_09790</name>
</gene>
<dbReference type="GO" id="GO:1902626">
    <property type="term" value="P:assembly of large subunit precursor of preribosome"/>
    <property type="evidence" value="ECO:0007669"/>
    <property type="project" value="UniProtKB-UniRule"/>
</dbReference>
<keyword evidence="2 5" id="KW-0690">Ribosome biogenesis</keyword>
<evidence type="ECO:0000313" key="7">
    <source>
        <dbReference type="Proteomes" id="UP000190896"/>
    </source>
</evidence>
<sequence>MNEEDLTDTSKDEEEFVSRTQLKKEMQAFQDLGERLMKLKPEIWEQFNFSESMRDALQESRRIKNHNAIRRHIRRLGKLLKDEDTAQVQTLFERMDNEHLQDVQRFHRIERWRDRLMDEGDDALNELLDICPNADRQHLRQLIRTGVKERLQGKSPAVQRELFKYIKVLDIN</sequence>
<evidence type="ECO:0000256" key="2">
    <source>
        <dbReference type="ARBA" id="ARBA00022517"/>
    </source>
</evidence>
<reference evidence="6 7" key="1">
    <citation type="submission" date="2016-11" db="EMBL/GenBank/DDBJ databases">
        <title>Mixed transmission modes and dynamic genome evolution in an obligate animal-bacterial symbiosis.</title>
        <authorList>
            <person name="Russell S.L."/>
            <person name="Corbett-Detig R.B."/>
            <person name="Cavanaugh C.M."/>
        </authorList>
    </citation>
    <scope>NUCLEOTIDE SEQUENCE [LARGE SCALE GENOMIC DNA]</scope>
    <source>
        <strain evidence="6">Se-Cadez</strain>
    </source>
</reference>
<dbReference type="EMBL" id="MPRJ01000068">
    <property type="protein sequence ID" value="OOZ35898.1"/>
    <property type="molecule type" value="Genomic_DNA"/>
</dbReference>
<dbReference type="GO" id="GO:0005829">
    <property type="term" value="C:cytosol"/>
    <property type="evidence" value="ECO:0007669"/>
    <property type="project" value="TreeGrafter"/>
</dbReference>
<dbReference type="Pfam" id="PF04751">
    <property type="entry name" value="DarP"/>
    <property type="match status" value="1"/>
</dbReference>
<dbReference type="SUPFAM" id="SSF158710">
    <property type="entry name" value="PSPTO4464-like"/>
    <property type="match status" value="1"/>
</dbReference>
<evidence type="ECO:0000256" key="4">
    <source>
        <dbReference type="ARBA" id="ARBA00022884"/>
    </source>
</evidence>
<evidence type="ECO:0000256" key="1">
    <source>
        <dbReference type="ARBA" id="ARBA00022490"/>
    </source>
</evidence>
<evidence type="ECO:0000313" key="6">
    <source>
        <dbReference type="EMBL" id="OOZ35898.1"/>
    </source>
</evidence>
<dbReference type="RefSeq" id="WP_172838855.1">
    <property type="nucleotide sequence ID" value="NZ_MPRJ01000068.1"/>
</dbReference>
<organism evidence="6 7">
    <name type="scientific">Solemya velesiana gill symbiont</name>
    <dbReference type="NCBI Taxonomy" id="1918948"/>
    <lineage>
        <taxon>Bacteria</taxon>
        <taxon>Pseudomonadati</taxon>
        <taxon>Pseudomonadota</taxon>
        <taxon>Gammaproteobacteria</taxon>
        <taxon>sulfur-oxidizing symbionts</taxon>
    </lineage>
</organism>